<feature type="binding site" evidence="9">
    <location>
        <begin position="198"/>
        <end position="200"/>
    </location>
    <ligand>
        <name>ATP</name>
        <dbReference type="ChEBI" id="CHEBI:30616"/>
    </ligand>
</feature>
<gene>
    <name evidence="9 10" type="primary">bioD</name>
    <name evidence="10" type="ORF">EYH37_00795</name>
</gene>
<dbReference type="CDD" id="cd03109">
    <property type="entry name" value="DTBS"/>
    <property type="match status" value="1"/>
</dbReference>
<dbReference type="PIRSF" id="PIRSF006755">
    <property type="entry name" value="DTB_synth"/>
    <property type="match status" value="1"/>
</dbReference>
<dbReference type="GO" id="GO:0005829">
    <property type="term" value="C:cytosol"/>
    <property type="evidence" value="ECO:0007669"/>
    <property type="project" value="TreeGrafter"/>
</dbReference>
<comment type="similarity">
    <text evidence="9">Belongs to the dethiobiotin synthetase family.</text>
</comment>
<evidence type="ECO:0000313" key="11">
    <source>
        <dbReference type="Proteomes" id="UP000606463"/>
    </source>
</evidence>
<proteinExistence type="inferred from homology"/>
<keyword evidence="1 9" id="KW-0963">Cytoplasm</keyword>
<comment type="pathway">
    <text evidence="9">Cofactor biosynthesis; biotin biosynthesis; biotin from 7,8-diaminononanoate: step 1/2.</text>
</comment>
<evidence type="ECO:0000256" key="9">
    <source>
        <dbReference type="HAMAP-Rule" id="MF_00336"/>
    </source>
</evidence>
<comment type="cofactor">
    <cofactor evidence="9">
        <name>Mg(2+)</name>
        <dbReference type="ChEBI" id="CHEBI:18420"/>
    </cofactor>
</comment>
<keyword evidence="4 9" id="KW-0547">Nucleotide-binding</keyword>
<comment type="caution">
    <text evidence="10">The sequence shown here is derived from an EMBL/GenBank/DDBJ whole genome shotgun (WGS) entry which is preliminary data.</text>
</comment>
<evidence type="ECO:0000256" key="2">
    <source>
        <dbReference type="ARBA" id="ARBA00022598"/>
    </source>
</evidence>
<name>A0A9D0YPU3_AQUAO</name>
<feature type="binding site" evidence="9">
    <location>
        <begin position="109"/>
        <end position="112"/>
    </location>
    <ligand>
        <name>ATP</name>
        <dbReference type="ChEBI" id="CHEBI:30616"/>
    </ligand>
</feature>
<dbReference type="GO" id="GO:0000287">
    <property type="term" value="F:magnesium ion binding"/>
    <property type="evidence" value="ECO:0007669"/>
    <property type="project" value="UniProtKB-UniRule"/>
</dbReference>
<dbReference type="HAMAP" id="MF_00336">
    <property type="entry name" value="BioD"/>
    <property type="match status" value="1"/>
</dbReference>
<dbReference type="EMBL" id="DQVE01000008">
    <property type="protein sequence ID" value="HIP97895.1"/>
    <property type="molecule type" value="Genomic_DNA"/>
</dbReference>
<evidence type="ECO:0000313" key="10">
    <source>
        <dbReference type="EMBL" id="HIP97895.1"/>
    </source>
</evidence>
<feature type="binding site" evidence="9">
    <location>
        <position position="42"/>
    </location>
    <ligand>
        <name>substrate</name>
    </ligand>
</feature>
<evidence type="ECO:0000256" key="5">
    <source>
        <dbReference type="ARBA" id="ARBA00022756"/>
    </source>
</evidence>
<reference evidence="10" key="1">
    <citation type="journal article" date="2020" name="ISME J.">
        <title>Gammaproteobacteria mediating utilization of methyl-, sulfur- and petroleum organic compounds in deep ocean hydrothermal plumes.</title>
        <authorList>
            <person name="Zhou Z."/>
            <person name="Liu Y."/>
            <person name="Pan J."/>
            <person name="Cron B.R."/>
            <person name="Toner B.M."/>
            <person name="Anantharaman K."/>
            <person name="Breier J.A."/>
            <person name="Dick G.J."/>
            <person name="Li M."/>
        </authorList>
    </citation>
    <scope>NUCLEOTIDE SEQUENCE</scope>
    <source>
        <strain evidence="10">SZUA-1501</strain>
    </source>
</reference>
<comment type="subcellular location">
    <subcellularLocation>
        <location evidence="9">Cytoplasm</location>
    </subcellularLocation>
</comment>
<dbReference type="Gene3D" id="3.40.50.300">
    <property type="entry name" value="P-loop containing nucleotide triphosphate hydrolases"/>
    <property type="match status" value="1"/>
</dbReference>
<dbReference type="PANTHER" id="PTHR43210">
    <property type="entry name" value="DETHIOBIOTIN SYNTHETASE"/>
    <property type="match status" value="1"/>
</dbReference>
<dbReference type="PANTHER" id="PTHR43210:SF2">
    <property type="entry name" value="ATP-DEPENDENT DETHIOBIOTIN SYNTHETASE BIOD 2"/>
    <property type="match status" value="1"/>
</dbReference>
<feature type="binding site" evidence="9">
    <location>
        <begin position="169"/>
        <end position="170"/>
    </location>
    <ligand>
        <name>ATP</name>
        <dbReference type="ChEBI" id="CHEBI:30616"/>
    </ligand>
</feature>
<comment type="catalytic activity">
    <reaction evidence="8">
        <text>(7R,8S)-8-amino-7-(carboxyamino)nonanoate + ATP = (4R,5S)-dethiobiotin + ADP + phosphate + H(+)</text>
        <dbReference type="Rhea" id="RHEA:63684"/>
        <dbReference type="ChEBI" id="CHEBI:15378"/>
        <dbReference type="ChEBI" id="CHEBI:30616"/>
        <dbReference type="ChEBI" id="CHEBI:43474"/>
        <dbReference type="ChEBI" id="CHEBI:149470"/>
        <dbReference type="ChEBI" id="CHEBI:149473"/>
        <dbReference type="ChEBI" id="CHEBI:456216"/>
    </reaction>
</comment>
<dbReference type="InterPro" id="IPR027417">
    <property type="entry name" value="P-loop_NTPase"/>
</dbReference>
<dbReference type="GO" id="GO:0004141">
    <property type="term" value="F:dethiobiotin synthase activity"/>
    <property type="evidence" value="ECO:0007669"/>
    <property type="project" value="UniProtKB-UniRule"/>
</dbReference>
<feature type="binding site" evidence="9">
    <location>
        <begin position="13"/>
        <end position="18"/>
    </location>
    <ligand>
        <name>ATP</name>
        <dbReference type="ChEBI" id="CHEBI:30616"/>
    </ligand>
</feature>
<feature type="binding site" evidence="9">
    <location>
        <position position="109"/>
    </location>
    <ligand>
        <name>Mg(2+)</name>
        <dbReference type="ChEBI" id="CHEBI:18420"/>
    </ligand>
</feature>
<dbReference type="GO" id="GO:0005524">
    <property type="term" value="F:ATP binding"/>
    <property type="evidence" value="ECO:0007669"/>
    <property type="project" value="UniProtKB-UniRule"/>
</dbReference>
<comment type="caution">
    <text evidence="9">Lacks conserved residue(s) required for the propagation of feature annotation.</text>
</comment>
<dbReference type="Pfam" id="PF13500">
    <property type="entry name" value="AAA_26"/>
    <property type="match status" value="1"/>
</dbReference>
<feature type="active site" evidence="9">
    <location>
        <position position="38"/>
    </location>
</feature>
<comment type="function">
    <text evidence="9">Catalyzes a mechanistically unusual reaction, the ATP-dependent insertion of CO2 between the N7 and N8 nitrogen atoms of 7,8-diaminopelargonic acid (DAPA, also called 7,8-diammoniononanoate) to form a ureido ring.</text>
</comment>
<sequence length="221" mass="24839">MGFPIFVTATNTGIGKTFFSYLLCSSLKDLGYKVGYWKPVETGANPYPQDAKLLSELLNQPLEETVTYTFQLPLAPAVAEKYEGEKIEIERLKGIYYQKLKAFDLLVIEGAGGLAVPIKGNYTYGNFAQELNLPVLIVSDAKLGTINCSFLTAFYGKSLKLNLIGFVFNRFTGEDFSERDNPSVVEKLTGLKVWFKIPKTDLRNYKLEEETLKEFLKKIKG</sequence>
<keyword evidence="7 9" id="KW-0460">Magnesium</keyword>
<evidence type="ECO:0000256" key="6">
    <source>
        <dbReference type="ARBA" id="ARBA00022840"/>
    </source>
</evidence>
<dbReference type="EC" id="6.3.3.3" evidence="9"/>
<evidence type="ECO:0000256" key="4">
    <source>
        <dbReference type="ARBA" id="ARBA00022741"/>
    </source>
</evidence>
<keyword evidence="3 9" id="KW-0479">Metal-binding</keyword>
<keyword evidence="6 9" id="KW-0067">ATP-binding</keyword>
<dbReference type="Proteomes" id="UP000606463">
    <property type="component" value="Unassembled WGS sequence"/>
</dbReference>
<dbReference type="AlphaFoldDB" id="A0A9D0YPU3"/>
<evidence type="ECO:0000256" key="1">
    <source>
        <dbReference type="ARBA" id="ARBA00022490"/>
    </source>
</evidence>
<evidence type="ECO:0000256" key="7">
    <source>
        <dbReference type="ARBA" id="ARBA00022842"/>
    </source>
</evidence>
<evidence type="ECO:0000256" key="8">
    <source>
        <dbReference type="ARBA" id="ARBA00047386"/>
    </source>
</evidence>
<dbReference type="InterPro" id="IPR004472">
    <property type="entry name" value="DTB_synth_BioD"/>
</dbReference>
<dbReference type="NCBIfam" id="TIGR00347">
    <property type="entry name" value="bioD"/>
    <property type="match status" value="1"/>
</dbReference>
<keyword evidence="5 9" id="KW-0093">Biotin biosynthesis</keyword>
<protein>
    <recommendedName>
        <fullName evidence="9">ATP-dependent dethiobiotin synthetase BioD</fullName>
        <ecNumber evidence="9">6.3.3.3</ecNumber>
    </recommendedName>
    <alternativeName>
        <fullName evidence="9">DTB synthetase</fullName>
        <shortName evidence="9">DTBS</shortName>
    </alternativeName>
    <alternativeName>
        <fullName evidence="9">Dethiobiotin synthase</fullName>
    </alternativeName>
</protein>
<feature type="binding site" evidence="9">
    <location>
        <position position="50"/>
    </location>
    <ligand>
        <name>Mg(2+)</name>
        <dbReference type="ChEBI" id="CHEBI:18420"/>
    </ligand>
</feature>
<dbReference type="SUPFAM" id="SSF52540">
    <property type="entry name" value="P-loop containing nucleoside triphosphate hydrolases"/>
    <property type="match status" value="1"/>
</dbReference>
<evidence type="ECO:0000256" key="3">
    <source>
        <dbReference type="ARBA" id="ARBA00022723"/>
    </source>
</evidence>
<comment type="catalytic activity">
    <reaction evidence="9">
        <text>(7R,8S)-7,8-diammoniononanoate + CO2 + ATP = (4R,5S)-dethiobiotin + ADP + phosphate + 3 H(+)</text>
        <dbReference type="Rhea" id="RHEA:15805"/>
        <dbReference type="ChEBI" id="CHEBI:15378"/>
        <dbReference type="ChEBI" id="CHEBI:16526"/>
        <dbReference type="ChEBI" id="CHEBI:30616"/>
        <dbReference type="ChEBI" id="CHEBI:43474"/>
        <dbReference type="ChEBI" id="CHEBI:149469"/>
        <dbReference type="ChEBI" id="CHEBI:149473"/>
        <dbReference type="ChEBI" id="CHEBI:456216"/>
        <dbReference type="EC" id="6.3.3.3"/>
    </reaction>
</comment>
<accession>A0A9D0YPU3</accession>
<comment type="subunit">
    <text evidence="9">Homodimer.</text>
</comment>
<feature type="binding site" evidence="9">
    <location>
        <position position="17"/>
    </location>
    <ligand>
        <name>Mg(2+)</name>
        <dbReference type="ChEBI" id="CHEBI:18420"/>
    </ligand>
</feature>
<feature type="binding site" evidence="9">
    <location>
        <position position="50"/>
    </location>
    <ligand>
        <name>ATP</name>
        <dbReference type="ChEBI" id="CHEBI:30616"/>
    </ligand>
</feature>
<dbReference type="GO" id="GO:0009102">
    <property type="term" value="P:biotin biosynthetic process"/>
    <property type="evidence" value="ECO:0007669"/>
    <property type="project" value="UniProtKB-UniRule"/>
</dbReference>
<keyword evidence="2 9" id="KW-0436">Ligase</keyword>
<organism evidence="10 11">
    <name type="scientific">Aquifex aeolicus</name>
    <dbReference type="NCBI Taxonomy" id="63363"/>
    <lineage>
        <taxon>Bacteria</taxon>
        <taxon>Pseudomonadati</taxon>
        <taxon>Aquificota</taxon>
        <taxon>Aquificia</taxon>
        <taxon>Aquificales</taxon>
        <taxon>Aquificaceae</taxon>
        <taxon>Aquifex</taxon>
    </lineage>
</organism>